<feature type="domain" description="Transcription regulator PadR N-terminal" evidence="1">
    <location>
        <begin position="29"/>
        <end position="99"/>
    </location>
</feature>
<dbReference type="InterPro" id="IPR052509">
    <property type="entry name" value="Metal_resp_DNA-bind_regulator"/>
</dbReference>
<accession>A0A7W5GZV8</accession>
<reference evidence="2 3" key="1">
    <citation type="submission" date="2020-08" db="EMBL/GenBank/DDBJ databases">
        <title>Genomic Encyclopedia of Type Strains, Phase IV (KMG-IV): sequencing the most valuable type-strain genomes for metagenomic binning, comparative biology and taxonomic classification.</title>
        <authorList>
            <person name="Goeker M."/>
        </authorList>
    </citation>
    <scope>NUCLEOTIDE SEQUENCE [LARGE SCALE GENOMIC DNA]</scope>
    <source>
        <strain evidence="2 3">DSM 27471</strain>
    </source>
</reference>
<dbReference type="Pfam" id="PF03551">
    <property type="entry name" value="PadR"/>
    <property type="match status" value="1"/>
</dbReference>
<dbReference type="Gene3D" id="1.10.10.10">
    <property type="entry name" value="Winged helix-like DNA-binding domain superfamily/Winged helix DNA-binding domain"/>
    <property type="match status" value="1"/>
</dbReference>
<gene>
    <name evidence="2" type="ORF">FHX64_000046</name>
</gene>
<dbReference type="InterPro" id="IPR036388">
    <property type="entry name" value="WH-like_DNA-bd_sf"/>
</dbReference>
<dbReference type="InterPro" id="IPR005149">
    <property type="entry name" value="Tscrpt_reg_PadR_N"/>
</dbReference>
<keyword evidence="3" id="KW-1185">Reference proteome</keyword>
<dbReference type="Proteomes" id="UP000544222">
    <property type="component" value="Unassembled WGS sequence"/>
</dbReference>
<evidence type="ECO:0000313" key="2">
    <source>
        <dbReference type="EMBL" id="MBB3185883.1"/>
    </source>
</evidence>
<organism evidence="2 3">
    <name type="scientific">Microbacter margulisiae</name>
    <dbReference type="NCBI Taxonomy" id="1350067"/>
    <lineage>
        <taxon>Bacteria</taxon>
        <taxon>Pseudomonadati</taxon>
        <taxon>Bacteroidota</taxon>
        <taxon>Bacteroidia</taxon>
        <taxon>Bacteroidales</taxon>
        <taxon>Porphyromonadaceae</taxon>
        <taxon>Microbacter</taxon>
    </lineage>
</organism>
<protein>
    <submittedName>
        <fullName evidence="2">PadR family transcriptional regulator PadR</fullName>
    </submittedName>
</protein>
<dbReference type="InterPro" id="IPR036390">
    <property type="entry name" value="WH_DNA-bd_sf"/>
</dbReference>
<name>A0A7W5GZV8_9PORP</name>
<dbReference type="EMBL" id="JACHYB010000001">
    <property type="protein sequence ID" value="MBB3185883.1"/>
    <property type="molecule type" value="Genomic_DNA"/>
</dbReference>
<evidence type="ECO:0000313" key="3">
    <source>
        <dbReference type="Proteomes" id="UP000544222"/>
    </source>
</evidence>
<evidence type="ECO:0000259" key="1">
    <source>
        <dbReference type="Pfam" id="PF03551"/>
    </source>
</evidence>
<sequence length="121" mass="13947">MIQSKINLKDMQVDNVKSQMRKGILEYCILLILNKKPAYAPDIISTLKQAHIIVVEGTLYPLLTRLKNSELLSYQWEESTQGPPRKYYSLTEAGKTFLSELENSWNELSNTINTLKIQDNE</sequence>
<dbReference type="PANTHER" id="PTHR33169">
    <property type="entry name" value="PADR-FAMILY TRANSCRIPTIONAL REGULATOR"/>
    <property type="match status" value="1"/>
</dbReference>
<dbReference type="PANTHER" id="PTHR33169:SF14">
    <property type="entry name" value="TRANSCRIPTIONAL REGULATOR RV3488"/>
    <property type="match status" value="1"/>
</dbReference>
<dbReference type="AlphaFoldDB" id="A0A7W5GZV8"/>
<comment type="caution">
    <text evidence="2">The sequence shown here is derived from an EMBL/GenBank/DDBJ whole genome shotgun (WGS) entry which is preliminary data.</text>
</comment>
<dbReference type="SUPFAM" id="SSF46785">
    <property type="entry name" value="Winged helix' DNA-binding domain"/>
    <property type="match status" value="1"/>
</dbReference>
<proteinExistence type="predicted"/>